<reference evidence="10 11" key="1">
    <citation type="journal article" date="2018" name="Microb. Genom.">
        <title>Expanding an expanded genome: long-read sequencing of Trypanosoma cruzi.</title>
        <authorList>
            <person name="Berna L."/>
            <person name="Rodriguez M."/>
            <person name="Chiribao M.L."/>
            <person name="Parodi-Talice A."/>
            <person name="Pita S."/>
            <person name="Rijo G."/>
            <person name="Alvarez-Valin F."/>
            <person name="Robello C."/>
        </authorList>
    </citation>
    <scope>NUCLEOTIDE SEQUENCE [LARGE SCALE GENOMIC DNA]</scope>
    <source>
        <strain evidence="10 11">TCC</strain>
    </source>
</reference>
<dbReference type="Pfam" id="PF03159">
    <property type="entry name" value="XRN_N"/>
    <property type="match status" value="1"/>
</dbReference>
<dbReference type="PANTHER" id="PTHR12341">
    <property type="entry name" value="5'-&gt;3' EXORIBONUCLEASE"/>
    <property type="match status" value="1"/>
</dbReference>
<dbReference type="GO" id="GO:0008270">
    <property type="term" value="F:zinc ion binding"/>
    <property type="evidence" value="ECO:0007669"/>
    <property type="project" value="UniProtKB-KW"/>
</dbReference>
<dbReference type="SMR" id="A0A2V2X6M4"/>
<feature type="domain" description="RanBP2-type" evidence="9">
    <location>
        <begin position="1001"/>
        <end position="1020"/>
    </location>
</feature>
<protein>
    <submittedName>
        <fullName evidence="10">Putative 5'-3' exoribonuclease B</fullName>
    </submittedName>
</protein>
<keyword evidence="8" id="KW-0472">Membrane</keyword>
<dbReference type="VEuPathDB" id="TriTrypDB:BCY84_16817"/>
<evidence type="ECO:0000256" key="4">
    <source>
        <dbReference type="ARBA" id="ARBA00022801"/>
    </source>
</evidence>
<dbReference type="Gene3D" id="3.40.50.12390">
    <property type="match status" value="2"/>
</dbReference>
<dbReference type="VEuPathDB" id="TriTrypDB:ECC02_001485"/>
<dbReference type="Proteomes" id="UP000246078">
    <property type="component" value="Unassembled WGS sequence"/>
</dbReference>
<keyword evidence="1" id="KW-0540">Nuclease</keyword>
<feature type="transmembrane region" description="Helical" evidence="8">
    <location>
        <begin position="958"/>
        <end position="980"/>
    </location>
</feature>
<dbReference type="OrthoDB" id="372487at2759"/>
<dbReference type="VEuPathDB" id="TriTrypDB:TCSYLVIO_008915"/>
<dbReference type="GO" id="GO:0000956">
    <property type="term" value="P:nuclear-transcribed mRNA catabolic process"/>
    <property type="evidence" value="ECO:0007669"/>
    <property type="project" value="TreeGrafter"/>
</dbReference>
<dbReference type="PANTHER" id="PTHR12341:SF75">
    <property type="entry name" value="EXONUCLEASE XRNA, PUTATIVE-RELATED"/>
    <property type="match status" value="1"/>
</dbReference>
<keyword evidence="4" id="KW-0378">Hydrolase</keyword>
<dbReference type="InterPro" id="IPR004859">
    <property type="entry name" value="Xrn1_N"/>
</dbReference>
<dbReference type="InterPro" id="IPR027073">
    <property type="entry name" value="5_3_exoribonuclease"/>
</dbReference>
<dbReference type="VEuPathDB" id="TriTrypDB:C4B63_25g220"/>
<proteinExistence type="predicted"/>
<feature type="transmembrane region" description="Helical" evidence="8">
    <location>
        <begin position="59"/>
        <end position="80"/>
    </location>
</feature>
<dbReference type="InterPro" id="IPR041412">
    <property type="entry name" value="Xrn1_helical"/>
</dbReference>
<dbReference type="VEuPathDB" id="TriTrypDB:TCDM_05133"/>
<keyword evidence="8" id="KW-0812">Transmembrane</keyword>
<dbReference type="VEuPathDB" id="TriTrypDB:Tc_MARK_7610"/>
<keyword evidence="8" id="KW-1133">Transmembrane helix</keyword>
<dbReference type="VEuPathDB" id="TriTrypDB:TcYC6_0048910"/>
<feature type="region of interest" description="Disordered" evidence="7">
    <location>
        <begin position="406"/>
        <end position="466"/>
    </location>
</feature>
<dbReference type="PROSITE" id="PS01358">
    <property type="entry name" value="ZF_RANBP2_1"/>
    <property type="match status" value="1"/>
</dbReference>
<accession>A0A2V2X6M4</accession>
<feature type="transmembrane region" description="Helical" evidence="8">
    <location>
        <begin position="14"/>
        <end position="39"/>
    </location>
</feature>
<dbReference type="GO" id="GO:0005634">
    <property type="term" value="C:nucleus"/>
    <property type="evidence" value="ECO:0007669"/>
    <property type="project" value="TreeGrafter"/>
</dbReference>
<keyword evidence="2" id="KW-0479">Metal-binding</keyword>
<gene>
    <name evidence="10" type="ORF">C3747_23g308</name>
</gene>
<dbReference type="VEuPathDB" id="TriTrypDB:TcG_03379"/>
<evidence type="ECO:0000256" key="2">
    <source>
        <dbReference type="ARBA" id="ARBA00022723"/>
    </source>
</evidence>
<evidence type="ECO:0000313" key="10">
    <source>
        <dbReference type="EMBL" id="PWV16401.1"/>
    </source>
</evidence>
<evidence type="ECO:0000256" key="6">
    <source>
        <dbReference type="ARBA" id="ARBA00022839"/>
    </source>
</evidence>
<dbReference type="InterPro" id="IPR001876">
    <property type="entry name" value="Znf_RanBP2"/>
</dbReference>
<comment type="caution">
    <text evidence="10">The sequence shown here is derived from an EMBL/GenBank/DDBJ whole genome shotgun (WGS) entry which is preliminary data.</text>
</comment>
<keyword evidence="5" id="KW-0862">Zinc</keyword>
<dbReference type="VEuPathDB" id="TriTrypDB:TcCLB.507087.80"/>
<dbReference type="GO" id="GO:0004534">
    <property type="term" value="F:5'-3' RNA exonuclease activity"/>
    <property type="evidence" value="ECO:0007669"/>
    <property type="project" value="TreeGrafter"/>
</dbReference>
<evidence type="ECO:0000256" key="1">
    <source>
        <dbReference type="ARBA" id="ARBA00022722"/>
    </source>
</evidence>
<feature type="transmembrane region" description="Helical" evidence="8">
    <location>
        <begin position="933"/>
        <end position="952"/>
    </location>
</feature>
<keyword evidence="6" id="KW-0269">Exonuclease</keyword>
<dbReference type="Pfam" id="PF17846">
    <property type="entry name" value="XRN_M"/>
    <property type="match status" value="2"/>
</dbReference>
<dbReference type="VEuPathDB" id="TriTrypDB:TcBrA4_0134690"/>
<feature type="compositionally biased region" description="Basic and acidic residues" evidence="7">
    <location>
        <begin position="417"/>
        <end position="449"/>
    </location>
</feature>
<name>A0A2V2X6M4_TRYCR</name>
<dbReference type="VEuPathDB" id="TriTrypDB:TcCLB.511305.10"/>
<sequence length="1068" mass="120506">MLILFTRKRNKHDVCIFFFLFFFFFFSFTPCVRLCMFINNGTEKEGRKEGTKERVPEQLSWHCHYCIYIYIFGCIQFLVWEGGYSSAVIMGVPKFASWLTKKYPEMVSDVIPADVHGLYIDLNGLIHPCCHSERDPSVAARPEEEKLQCICFKVEVLLATVRPHDILYIATDGVAPRAKMNQQRARRYMSRAKIVSSGTEVVEEVVREFTPNEMAEVDDDLDDIRQLLMQDALYGGVNFQDDTSETLNGVANIADSLTPVTPCHDKSNNHEAHAEAWAAFDGLTDGTLEVTEFDSNCISPGTAFMVKVTNAILTMVQDKLANGDPLWAGLRVVFSGANTPGEGEHKIVDFLRTQSSYPGFNGKGAHVIAGLDADLIFLSLSLHIPHILLLRDRDRNPYAVRMHDRHREKIQVQPHKLHTESEKNTPDLARELEERTEGDEIHVDADNENSKNSSSEGSGEGKPPGVLEANTNYEYYDIDTLGSCIVSELHGLCQLKNFTPNNKKAFSPELLVSSNGYHFYRHAGCADGSLRSVSKGDDKSHHDKESWRKFLPCASQANSKVIDDFIVMGMLMGNDFLPRLPGAFCGESVMDNLLELYVSNVLPYGFLTSGYHEIYLPQLQRLLRSYAKIETVKFRRFALSNKKMTPKEAAEPLYSPLDEQWRQTYLTSTGLTGNLEEACKKYVEGLRFVWRYYSGNASTCSWSWHYPFHHAPFALDIADYLQRCDLTNLPPPPLETTPPDMFLQLLCILPPTSHALLPAVLGDVMLNPPEELRETFPSMWRVDYTAAYGKDYLAEVLLPFANVSALREVVESSRPYFTKEEQERGRQINYHLVLGSRTSGFEINGNICELNANDAAIWDLQREGLRYMQLWDSPPERGRPKTYSCTALVPWVTCDARGRVHKRERLSRSERRKHRDDVLSDASVTLINKGPSFAAYLFGFTASFLLMAMTLFPWLSLSILQVLAVNLTAVAFSFFIGIAVHDPIVGSGVQRNNIRFTFVDWLCAGCLSLNFSCNDKCFCCRLPFDSKRCLAVFSGTQSVTPPLYDPNHAAYMETACLEIPGRKPTDAS</sequence>
<dbReference type="VEuPathDB" id="TriTrypDB:C3747_23g308"/>
<dbReference type="GO" id="GO:0003723">
    <property type="term" value="F:RNA binding"/>
    <property type="evidence" value="ECO:0007669"/>
    <property type="project" value="TreeGrafter"/>
</dbReference>
<dbReference type="EMBL" id="PRFC01000023">
    <property type="protein sequence ID" value="PWV16401.1"/>
    <property type="molecule type" value="Genomic_DNA"/>
</dbReference>
<organism evidence="10 11">
    <name type="scientific">Trypanosoma cruzi</name>
    <dbReference type="NCBI Taxonomy" id="5693"/>
    <lineage>
        <taxon>Eukaryota</taxon>
        <taxon>Discoba</taxon>
        <taxon>Euglenozoa</taxon>
        <taxon>Kinetoplastea</taxon>
        <taxon>Metakinetoplastina</taxon>
        <taxon>Trypanosomatida</taxon>
        <taxon>Trypanosomatidae</taxon>
        <taxon>Trypanosoma</taxon>
        <taxon>Schizotrypanum</taxon>
    </lineage>
</organism>
<evidence type="ECO:0000256" key="7">
    <source>
        <dbReference type="SAM" id="MobiDB-lite"/>
    </source>
</evidence>
<evidence type="ECO:0000256" key="8">
    <source>
        <dbReference type="SAM" id="Phobius"/>
    </source>
</evidence>
<dbReference type="VEuPathDB" id="TriTrypDB:TcCL_NonESM03065"/>
<dbReference type="AlphaFoldDB" id="A0A2V2X6M4"/>
<evidence type="ECO:0000256" key="3">
    <source>
        <dbReference type="ARBA" id="ARBA00022771"/>
    </source>
</evidence>
<dbReference type="Gene3D" id="1.25.40.1050">
    <property type="match status" value="1"/>
</dbReference>
<dbReference type="CDD" id="cd18673">
    <property type="entry name" value="PIN_XRN1-2-like"/>
    <property type="match status" value="1"/>
</dbReference>
<keyword evidence="3" id="KW-0863">Zinc-finger</keyword>
<evidence type="ECO:0000256" key="5">
    <source>
        <dbReference type="ARBA" id="ARBA00022833"/>
    </source>
</evidence>
<evidence type="ECO:0000259" key="9">
    <source>
        <dbReference type="PROSITE" id="PS01358"/>
    </source>
</evidence>
<evidence type="ECO:0000313" key="11">
    <source>
        <dbReference type="Proteomes" id="UP000246078"/>
    </source>
</evidence>